<organism evidence="7">
    <name type="scientific">Streptantibioticus silvisoli</name>
    <dbReference type="NCBI Taxonomy" id="2705255"/>
    <lineage>
        <taxon>Bacteria</taxon>
        <taxon>Bacillati</taxon>
        <taxon>Actinomycetota</taxon>
        <taxon>Actinomycetes</taxon>
        <taxon>Kitasatosporales</taxon>
        <taxon>Streptomycetaceae</taxon>
        <taxon>Streptantibioticus</taxon>
    </lineage>
</organism>
<evidence type="ECO:0000313" key="8">
    <source>
        <dbReference type="Proteomes" id="UP001156398"/>
    </source>
</evidence>
<feature type="DNA-binding region" description="H-T-H motif" evidence="4">
    <location>
        <begin position="37"/>
        <end position="56"/>
    </location>
</feature>
<protein>
    <submittedName>
        <fullName evidence="7">TetR/AcrR family transcriptional regulator</fullName>
    </submittedName>
</protein>
<evidence type="ECO:0000256" key="2">
    <source>
        <dbReference type="ARBA" id="ARBA00023125"/>
    </source>
</evidence>
<dbReference type="RefSeq" id="WP_271315841.1">
    <property type="nucleotide sequence ID" value="NZ_JAAGKO020000050.1"/>
</dbReference>
<evidence type="ECO:0000313" key="7">
    <source>
        <dbReference type="EMBL" id="MDI5969099.1"/>
    </source>
</evidence>
<dbReference type="Pfam" id="PF00440">
    <property type="entry name" value="TetR_N"/>
    <property type="match status" value="1"/>
</dbReference>
<evidence type="ECO:0000259" key="5">
    <source>
        <dbReference type="PROSITE" id="PS50977"/>
    </source>
</evidence>
<dbReference type="PRINTS" id="PR00455">
    <property type="entry name" value="HTHTETR"/>
</dbReference>
<sequence length="207" mass="22960">MTSGRRKRVSKDPEARRGDILRAARNVFDATGFTETRIADITEAAGIAKGTFYLHFRTKEHVLGALWSQYLDEFYLSAERILARGQEWWSTIDELLATLVRHVIAHAELRRLVYGTTDARVAEVCAASNERLMTTLSGFIAEGAAQGAVHAEQPEWVFSMVYHGAERLLDNLISTGDRIDGEQVLRCVLDLAHRALGGPPLPEAAGR</sequence>
<dbReference type="EMBL" id="JAAGKO020000050">
    <property type="protein sequence ID" value="MDI5966374.1"/>
    <property type="molecule type" value="Genomic_DNA"/>
</dbReference>
<dbReference type="PROSITE" id="PS50977">
    <property type="entry name" value="HTH_TETR_2"/>
    <property type="match status" value="1"/>
</dbReference>
<evidence type="ECO:0000256" key="4">
    <source>
        <dbReference type="PROSITE-ProRule" id="PRU00335"/>
    </source>
</evidence>
<gene>
    <name evidence="6" type="ORF">POF43_027230</name>
    <name evidence="7" type="ORF">POF50_007030</name>
</gene>
<dbReference type="Proteomes" id="UP001156398">
    <property type="component" value="Unassembled WGS sequence"/>
</dbReference>
<dbReference type="GO" id="GO:0003700">
    <property type="term" value="F:DNA-binding transcription factor activity"/>
    <property type="evidence" value="ECO:0007669"/>
    <property type="project" value="TreeGrafter"/>
</dbReference>
<dbReference type="PANTHER" id="PTHR30055:SF234">
    <property type="entry name" value="HTH-TYPE TRANSCRIPTIONAL REGULATOR BETI"/>
    <property type="match status" value="1"/>
</dbReference>
<dbReference type="EMBL" id="JABXJJ020000008">
    <property type="protein sequence ID" value="MDI5969099.1"/>
    <property type="molecule type" value="Genomic_DNA"/>
</dbReference>
<dbReference type="PANTHER" id="PTHR30055">
    <property type="entry name" value="HTH-TYPE TRANSCRIPTIONAL REGULATOR RUTR"/>
    <property type="match status" value="1"/>
</dbReference>
<evidence type="ECO:0000313" key="6">
    <source>
        <dbReference type="EMBL" id="MDI5966374.1"/>
    </source>
</evidence>
<reference evidence="7 8" key="1">
    <citation type="submission" date="2023-05" db="EMBL/GenBank/DDBJ databases">
        <title>Streptantibioticus silvisoli sp. nov., acidotolerant actinomycetes 1 from pine litter.</title>
        <authorList>
            <person name="Swiecimska M."/>
            <person name="Golinska P."/>
            <person name="Sangal V."/>
            <person name="Wachnowicz B."/>
            <person name="Goodfellow M."/>
        </authorList>
    </citation>
    <scope>NUCLEOTIDE SEQUENCE</scope>
    <source>
        <strain evidence="7">SL13</strain>
        <strain evidence="6 8">SL54</strain>
    </source>
</reference>
<keyword evidence="1" id="KW-0805">Transcription regulation</keyword>
<name>A0AA90GWE0_9ACTN</name>
<dbReference type="AlphaFoldDB" id="A0AA90GWE0"/>
<proteinExistence type="predicted"/>
<evidence type="ECO:0000256" key="1">
    <source>
        <dbReference type="ARBA" id="ARBA00023015"/>
    </source>
</evidence>
<dbReference type="SUPFAM" id="SSF46689">
    <property type="entry name" value="Homeodomain-like"/>
    <property type="match status" value="1"/>
</dbReference>
<dbReference type="InterPro" id="IPR050109">
    <property type="entry name" value="HTH-type_TetR-like_transc_reg"/>
</dbReference>
<keyword evidence="3" id="KW-0804">Transcription</keyword>
<dbReference type="Gene3D" id="1.10.357.10">
    <property type="entry name" value="Tetracycline Repressor, domain 2"/>
    <property type="match status" value="1"/>
</dbReference>
<dbReference type="InterPro" id="IPR009057">
    <property type="entry name" value="Homeodomain-like_sf"/>
</dbReference>
<feature type="domain" description="HTH tetR-type" evidence="5">
    <location>
        <begin position="14"/>
        <end position="74"/>
    </location>
</feature>
<evidence type="ECO:0000256" key="3">
    <source>
        <dbReference type="ARBA" id="ARBA00023163"/>
    </source>
</evidence>
<keyword evidence="8" id="KW-1185">Reference proteome</keyword>
<accession>A0AA90GWE0</accession>
<comment type="caution">
    <text evidence="7">The sequence shown here is derived from an EMBL/GenBank/DDBJ whole genome shotgun (WGS) entry which is preliminary data.</text>
</comment>
<dbReference type="InterPro" id="IPR001647">
    <property type="entry name" value="HTH_TetR"/>
</dbReference>
<keyword evidence="2 4" id="KW-0238">DNA-binding</keyword>
<dbReference type="GO" id="GO:0000976">
    <property type="term" value="F:transcription cis-regulatory region binding"/>
    <property type="evidence" value="ECO:0007669"/>
    <property type="project" value="TreeGrafter"/>
</dbReference>